<keyword evidence="1" id="KW-1133">Transmembrane helix</keyword>
<organism evidence="2">
    <name type="scientific">mine drainage metagenome</name>
    <dbReference type="NCBI Taxonomy" id="410659"/>
    <lineage>
        <taxon>unclassified sequences</taxon>
        <taxon>metagenomes</taxon>
        <taxon>ecological metagenomes</taxon>
    </lineage>
</organism>
<name>A0A1J5RDN1_9ZZZZ</name>
<evidence type="ECO:0000313" key="2">
    <source>
        <dbReference type="EMBL" id="OIQ87747.1"/>
    </source>
</evidence>
<dbReference type="EMBL" id="MLJW01000406">
    <property type="protein sequence ID" value="OIQ87747.1"/>
    <property type="molecule type" value="Genomic_DNA"/>
</dbReference>
<comment type="caution">
    <text evidence="2">The sequence shown here is derived from an EMBL/GenBank/DDBJ whole genome shotgun (WGS) entry which is preliminary data.</text>
</comment>
<reference evidence="2" key="1">
    <citation type="submission" date="2016-10" db="EMBL/GenBank/DDBJ databases">
        <title>Sequence of Gallionella enrichment culture.</title>
        <authorList>
            <person name="Poehlein A."/>
            <person name="Muehling M."/>
            <person name="Daniel R."/>
        </authorList>
    </citation>
    <scope>NUCLEOTIDE SEQUENCE</scope>
</reference>
<evidence type="ECO:0000256" key="1">
    <source>
        <dbReference type="SAM" id="Phobius"/>
    </source>
</evidence>
<protein>
    <submittedName>
        <fullName evidence="2">Uncharacterized protein</fullName>
    </submittedName>
</protein>
<gene>
    <name evidence="2" type="ORF">GALL_303940</name>
</gene>
<keyword evidence="1" id="KW-0472">Membrane</keyword>
<dbReference type="AlphaFoldDB" id="A0A1J5RDN1"/>
<sequence>MLPATICIARLLSQYGLLVAVFVSQIFFINVLLTTIEYFLIFFPKDSGFMFWEKIKVGSTNQRITLMTNQLTTRVI</sequence>
<proteinExistence type="predicted"/>
<feature type="transmembrane region" description="Helical" evidence="1">
    <location>
        <begin position="15"/>
        <end position="41"/>
    </location>
</feature>
<accession>A0A1J5RDN1</accession>
<keyword evidence="1" id="KW-0812">Transmembrane</keyword>